<sequence>MLPQTVNLKRKNCTKACAYRCSATKTKEAITIGSQLSLPCGECWPPAYCVVGSQKQQISMHLFFKCSQMEIHRVDTTGFNEFNEIFSKKLLIFWGTRGWLPPPKRWIKLNSDVRMKEEDASNYILQLWLGRKMGQGRVPFNDPTIAEVTAETSKGTEVPRFSTGMLHRFLYTGEMFCADVDLFEPLTAFCAKCRCLVAFLRREFVVSVTLPIQLKGAPTAYTLAGLTE</sequence>
<comment type="caution">
    <text evidence="1">The sequence shown here is derived from an EMBL/GenBank/DDBJ whole genome shotgun (WGS) entry which is preliminary data.</text>
</comment>
<keyword evidence="2" id="KW-1185">Reference proteome</keyword>
<organism evidence="1 2">
    <name type="scientific">Parasponia andersonii</name>
    <name type="common">Sponia andersonii</name>
    <dbReference type="NCBI Taxonomy" id="3476"/>
    <lineage>
        <taxon>Eukaryota</taxon>
        <taxon>Viridiplantae</taxon>
        <taxon>Streptophyta</taxon>
        <taxon>Embryophyta</taxon>
        <taxon>Tracheophyta</taxon>
        <taxon>Spermatophyta</taxon>
        <taxon>Magnoliopsida</taxon>
        <taxon>eudicotyledons</taxon>
        <taxon>Gunneridae</taxon>
        <taxon>Pentapetalae</taxon>
        <taxon>rosids</taxon>
        <taxon>fabids</taxon>
        <taxon>Rosales</taxon>
        <taxon>Cannabaceae</taxon>
        <taxon>Parasponia</taxon>
    </lineage>
</organism>
<evidence type="ECO:0000313" key="2">
    <source>
        <dbReference type="Proteomes" id="UP000237105"/>
    </source>
</evidence>
<dbReference type="EMBL" id="JXTB01000854">
    <property type="protein sequence ID" value="PON32174.1"/>
    <property type="molecule type" value="Genomic_DNA"/>
</dbReference>
<dbReference type="Proteomes" id="UP000237105">
    <property type="component" value="Unassembled WGS sequence"/>
</dbReference>
<reference evidence="2" key="1">
    <citation type="submission" date="2016-06" db="EMBL/GenBank/DDBJ databases">
        <title>Parallel loss of symbiosis genes in relatives of nitrogen-fixing non-legume Parasponia.</title>
        <authorList>
            <person name="Van Velzen R."/>
            <person name="Holmer R."/>
            <person name="Bu F."/>
            <person name="Rutten L."/>
            <person name="Van Zeijl A."/>
            <person name="Liu W."/>
            <person name="Santuari L."/>
            <person name="Cao Q."/>
            <person name="Sharma T."/>
            <person name="Shen D."/>
            <person name="Roswanjaya Y."/>
            <person name="Wardhani T."/>
            <person name="Kalhor M.S."/>
            <person name="Jansen J."/>
            <person name="Van den Hoogen J."/>
            <person name="Gungor B."/>
            <person name="Hartog M."/>
            <person name="Hontelez J."/>
            <person name="Verver J."/>
            <person name="Yang W.-C."/>
            <person name="Schijlen E."/>
            <person name="Repin R."/>
            <person name="Schilthuizen M."/>
            <person name="Schranz E."/>
            <person name="Heidstra R."/>
            <person name="Miyata K."/>
            <person name="Fedorova E."/>
            <person name="Kohlen W."/>
            <person name="Bisseling T."/>
            <person name="Smit S."/>
            <person name="Geurts R."/>
        </authorList>
    </citation>
    <scope>NUCLEOTIDE SEQUENCE [LARGE SCALE GENOMIC DNA]</scope>
    <source>
        <strain evidence="2">cv. WU1-14</strain>
    </source>
</reference>
<accession>A0A2P5A6J7</accession>
<dbReference type="OrthoDB" id="1166390at2759"/>
<name>A0A2P5A6J7_PARAD</name>
<gene>
    <name evidence="1" type="ORF">PanWU01x14_363520</name>
</gene>
<dbReference type="AlphaFoldDB" id="A0A2P5A6J7"/>
<proteinExistence type="predicted"/>
<protein>
    <submittedName>
        <fullName evidence="1">Uncharacterized protein</fullName>
    </submittedName>
</protein>
<evidence type="ECO:0000313" key="1">
    <source>
        <dbReference type="EMBL" id="PON32174.1"/>
    </source>
</evidence>